<reference evidence="2 3" key="1">
    <citation type="submission" date="2016-08" db="EMBL/GenBank/DDBJ databases">
        <authorList>
            <consortium name="Lentinula edodes genome sequencing consortium"/>
            <person name="Sakamoto Y."/>
            <person name="Nakade K."/>
            <person name="Sato S."/>
            <person name="Yoshida Y."/>
            <person name="Miyazaki K."/>
            <person name="Natsume S."/>
            <person name="Konno N."/>
        </authorList>
    </citation>
    <scope>NUCLEOTIDE SEQUENCE [LARGE SCALE GENOMIC DNA]</scope>
    <source>
        <strain evidence="2 3">NBRC 111202</strain>
    </source>
</reference>
<feature type="region of interest" description="Disordered" evidence="1">
    <location>
        <begin position="54"/>
        <end position="83"/>
    </location>
</feature>
<evidence type="ECO:0000313" key="3">
    <source>
        <dbReference type="Proteomes" id="UP000188533"/>
    </source>
</evidence>
<organism evidence="2 3">
    <name type="scientific">Lentinula edodes</name>
    <name type="common">Shiitake mushroom</name>
    <name type="synonym">Lentinus edodes</name>
    <dbReference type="NCBI Taxonomy" id="5353"/>
    <lineage>
        <taxon>Eukaryota</taxon>
        <taxon>Fungi</taxon>
        <taxon>Dikarya</taxon>
        <taxon>Basidiomycota</taxon>
        <taxon>Agaricomycotina</taxon>
        <taxon>Agaricomycetes</taxon>
        <taxon>Agaricomycetidae</taxon>
        <taxon>Agaricales</taxon>
        <taxon>Marasmiineae</taxon>
        <taxon>Omphalotaceae</taxon>
        <taxon>Lentinula</taxon>
    </lineage>
</organism>
<evidence type="ECO:0000313" key="2">
    <source>
        <dbReference type="EMBL" id="GAW08913.1"/>
    </source>
</evidence>
<accession>A0A1Q3ENY1</accession>
<name>A0A1Q3ENY1_LENED</name>
<comment type="caution">
    <text evidence="2">The sequence shown here is derived from an EMBL/GenBank/DDBJ whole genome shotgun (WGS) entry which is preliminary data.</text>
</comment>
<protein>
    <submittedName>
        <fullName evidence="2">Uncharacterized protein</fullName>
    </submittedName>
</protein>
<reference evidence="2 3" key="2">
    <citation type="submission" date="2017-02" db="EMBL/GenBank/DDBJ databases">
        <title>A genome survey and senescence transcriptome analysis in Lentinula edodes.</title>
        <authorList>
            <person name="Sakamoto Y."/>
            <person name="Nakade K."/>
            <person name="Sato S."/>
            <person name="Yoshida Y."/>
            <person name="Miyazaki K."/>
            <person name="Natsume S."/>
            <person name="Konno N."/>
        </authorList>
    </citation>
    <scope>NUCLEOTIDE SEQUENCE [LARGE SCALE GENOMIC DNA]</scope>
    <source>
        <strain evidence="2 3">NBRC 111202</strain>
    </source>
</reference>
<dbReference type="AlphaFoldDB" id="A0A1Q3ENY1"/>
<dbReference type="EMBL" id="BDGU01000839">
    <property type="protein sequence ID" value="GAW08913.1"/>
    <property type="molecule type" value="Genomic_DNA"/>
</dbReference>
<evidence type="ECO:0000256" key="1">
    <source>
        <dbReference type="SAM" id="MobiDB-lite"/>
    </source>
</evidence>
<proteinExistence type="predicted"/>
<sequence>MDTQSQPLSSLPLPPSTLATLSKAGYETLEDLPPSDSANQLTDVLKIPLKASQTIYSSSQRPGSGDNESRECSAHAVRQLIRS</sequence>
<gene>
    <name evidence="2" type="ORF">LENED_011024</name>
</gene>
<keyword evidence="3" id="KW-1185">Reference proteome</keyword>
<dbReference type="Proteomes" id="UP000188533">
    <property type="component" value="Unassembled WGS sequence"/>
</dbReference>